<proteinExistence type="predicted"/>
<accession>A0ABD4YER8</accession>
<dbReference type="Proteomes" id="UP001160152">
    <property type="component" value="Unassembled WGS sequence"/>
</dbReference>
<sequence>MSATNRFHQLANDALVMISENLQPGAKLALVIYTSGKPDLDIVLKDRGLDVDEVVNTLRRRGGLSLDGDNAYKRGLCDVIVGSLACGKQNTNPTPLNHWGQQFWDIGRAEGAQQEELVHALRLARKELDACQRAIHYAGGFDPAYVNNAQAAIKVADAALEKIPA</sequence>
<dbReference type="AlphaFoldDB" id="A0ABD4YER8"/>
<comment type="caution">
    <text evidence="1">The sequence shown here is derived from an EMBL/GenBank/DDBJ whole genome shotgun (WGS) entry which is preliminary data.</text>
</comment>
<protein>
    <submittedName>
        <fullName evidence="1">Uncharacterized protein</fullName>
    </submittedName>
</protein>
<dbReference type="RefSeq" id="WP_280070122.1">
    <property type="nucleotide sequence ID" value="NZ_JAOCBV010000001.1"/>
</dbReference>
<dbReference type="EMBL" id="JAOCBV010000001">
    <property type="protein sequence ID" value="MDH0757762.1"/>
    <property type="molecule type" value="Genomic_DNA"/>
</dbReference>
<evidence type="ECO:0000313" key="2">
    <source>
        <dbReference type="Proteomes" id="UP001160152"/>
    </source>
</evidence>
<organism evidence="1 2">
    <name type="scientific">Pseudomonas juntendi</name>
    <dbReference type="NCBI Taxonomy" id="2666183"/>
    <lineage>
        <taxon>Bacteria</taxon>
        <taxon>Pseudomonadati</taxon>
        <taxon>Pseudomonadota</taxon>
        <taxon>Gammaproteobacteria</taxon>
        <taxon>Pseudomonadales</taxon>
        <taxon>Pseudomonadaceae</taxon>
        <taxon>Pseudomonas</taxon>
    </lineage>
</organism>
<name>A0ABD4YER8_9PSED</name>
<reference evidence="1 2" key="1">
    <citation type="submission" date="2022-09" db="EMBL/GenBank/DDBJ databases">
        <title>Intensive care unit water sources are persistently colonized with multi-drug resistant bacteria and are the site of extensive horizontal gene transfer of antibiotic resistance genes.</title>
        <authorList>
            <person name="Diorio-Toth L."/>
        </authorList>
    </citation>
    <scope>NUCLEOTIDE SEQUENCE [LARGE SCALE GENOMIC DNA]</scope>
    <source>
        <strain evidence="1 2">GD03901</strain>
    </source>
</reference>
<gene>
    <name evidence="1" type="ORF">N5C70_13745</name>
</gene>
<evidence type="ECO:0000313" key="1">
    <source>
        <dbReference type="EMBL" id="MDH0757762.1"/>
    </source>
</evidence>